<dbReference type="InterPro" id="IPR013783">
    <property type="entry name" value="Ig-like_fold"/>
</dbReference>
<dbReference type="Proteomes" id="UP001627154">
    <property type="component" value="Unassembled WGS sequence"/>
</dbReference>
<dbReference type="PROSITE" id="PS50835">
    <property type="entry name" value="IG_LIKE"/>
    <property type="match status" value="1"/>
</dbReference>
<feature type="domain" description="Ig-like" evidence="1">
    <location>
        <begin position="19"/>
        <end position="125"/>
    </location>
</feature>
<dbReference type="EMBL" id="JBJJXI010000138">
    <property type="protein sequence ID" value="KAL3387244.1"/>
    <property type="molecule type" value="Genomic_DNA"/>
</dbReference>
<dbReference type="Gene3D" id="2.60.40.10">
    <property type="entry name" value="Immunoglobulins"/>
    <property type="match status" value="1"/>
</dbReference>
<comment type="caution">
    <text evidence="2">The sequence shown here is derived from an EMBL/GenBank/DDBJ whole genome shotgun (WGS) entry which is preliminary data.</text>
</comment>
<dbReference type="PANTHER" id="PTHR21261:SF6">
    <property type="entry name" value="BEATEN PATH IIA-RELATED"/>
    <property type="match status" value="1"/>
</dbReference>
<protein>
    <recommendedName>
        <fullName evidence="1">Ig-like domain-containing protein</fullName>
    </recommendedName>
</protein>
<dbReference type="PANTHER" id="PTHR21261">
    <property type="entry name" value="BEAT PROTEIN"/>
    <property type="match status" value="1"/>
</dbReference>
<evidence type="ECO:0000259" key="1">
    <source>
        <dbReference type="PROSITE" id="PS50835"/>
    </source>
</evidence>
<sequence>MLLIKLHTYRTITYVKGLKNVKLEVTPEVVEQGQEAILRCSYELEDEPLYSLKFYRGEHEFYRYSPNERPQTKIFNFTWIEVDASRSSESQVTIRKVDFILKGNFSCEVTTNPSYTTMTSTKSLTVVSVPRGKPVIASERKRYEPGETLRANCSIPLSRPAARIFFTLNDDALHAEDFCVRVIPRVIVSGVDASATADTHLSFMPARSLALNTPLCLAYKFTPLLDCVATKLAEVVNEIFVKEGEASREGDSRQSIDLSMPLKSVHYSLSGELKLRCNAKIADMYDEWSELRLGSSRQREPVPASVRSSSSSNRSLEISDLRKLWIIIMFLIHSR</sequence>
<evidence type="ECO:0000313" key="2">
    <source>
        <dbReference type="EMBL" id="KAL3387244.1"/>
    </source>
</evidence>
<organism evidence="2 3">
    <name type="scientific">Trichogramma kaykai</name>
    <dbReference type="NCBI Taxonomy" id="54128"/>
    <lineage>
        <taxon>Eukaryota</taxon>
        <taxon>Metazoa</taxon>
        <taxon>Ecdysozoa</taxon>
        <taxon>Arthropoda</taxon>
        <taxon>Hexapoda</taxon>
        <taxon>Insecta</taxon>
        <taxon>Pterygota</taxon>
        <taxon>Neoptera</taxon>
        <taxon>Endopterygota</taxon>
        <taxon>Hymenoptera</taxon>
        <taxon>Apocrita</taxon>
        <taxon>Proctotrupomorpha</taxon>
        <taxon>Chalcidoidea</taxon>
        <taxon>Trichogrammatidae</taxon>
        <taxon>Trichogramma</taxon>
    </lineage>
</organism>
<evidence type="ECO:0000313" key="3">
    <source>
        <dbReference type="Proteomes" id="UP001627154"/>
    </source>
</evidence>
<gene>
    <name evidence="2" type="ORF">TKK_017421</name>
</gene>
<dbReference type="InterPro" id="IPR013151">
    <property type="entry name" value="Immunoglobulin_dom"/>
</dbReference>
<accession>A0ABD2W310</accession>
<dbReference type="Pfam" id="PF00047">
    <property type="entry name" value="ig"/>
    <property type="match status" value="1"/>
</dbReference>
<proteinExistence type="predicted"/>
<reference evidence="2 3" key="1">
    <citation type="journal article" date="2024" name="bioRxiv">
        <title>A reference genome for Trichogramma kaykai: A tiny desert-dwelling parasitoid wasp with competing sex-ratio distorters.</title>
        <authorList>
            <person name="Culotta J."/>
            <person name="Lindsey A.R."/>
        </authorList>
    </citation>
    <scope>NUCLEOTIDE SEQUENCE [LARGE SCALE GENOMIC DNA]</scope>
    <source>
        <strain evidence="2 3">KSX58</strain>
    </source>
</reference>
<keyword evidence="3" id="KW-1185">Reference proteome</keyword>
<dbReference type="InterPro" id="IPR007110">
    <property type="entry name" value="Ig-like_dom"/>
</dbReference>
<name>A0ABD2W310_9HYME</name>
<dbReference type="AlphaFoldDB" id="A0ABD2W310"/>